<proteinExistence type="predicted"/>
<dbReference type="PANTHER" id="PTHR21523">
    <property type="match status" value="1"/>
</dbReference>
<dbReference type="PANTHER" id="PTHR21523:SF38">
    <property type="entry name" value="MLT-TEN (MLT-10) RELATED"/>
    <property type="match status" value="1"/>
</dbReference>
<dbReference type="AlphaFoldDB" id="A0AAD4N2G5"/>
<evidence type="ECO:0000313" key="2">
    <source>
        <dbReference type="EMBL" id="KAI1714383.1"/>
    </source>
</evidence>
<sequence length="772" mass="86990">MGKFSIEDILGSSDSNSEKYAFNPEKIDSFFRHAALMTLLKAKAKTLLADLPRVERVVYNDCAENANSPLAMSKCLLKLIKIRDYGAENRLLPSSRHFFGPNNDEISPNVYGYPRETSTEEYLSLFGQWKRVVTNIAYSFMPFKSWPKHIPTEQLTANRRTLNESITDKNSSKEGYHRPSYAIYPSPSMPSTRNNSTYYSLLRRKLLLKSYGEKDVSFIRRKKSIPERKILRNFDNMKKLQRYISMANRYNSYMKRTTEHNVKFLKSLPSFSGSMFEVRDKSTIFAQSLADKIEQIFRQFHFQKFSILSPRMFSIFPSHSKHQNGEDAKSRIMSPELFSFHNNSGFLPLPQLFGLTSMDEKESLEWIDLILEMSGTGRSIQKLLDKHIDEINMLEHNLYPAILKMERRDRKWERMKRSLTPSQKTTLREQSYVFLNTGQQRLIYGVTDNGMTYGNEIDKEKHLEKEIESLASLEYVLQRLPRSANNNSNGTIAKDTIVGGEGAEPSHIGGESPDTEHGSIPQIVALTPWALENRFGGVILEGIFLSPHAFAAEIISPELLTLHVLSPRAFIAAILSPLALGAKILSPAAFRAEILSPEALSAYILTPEAFITEILSPCVLETRIVSPKAMVLQVLSPVAGGPRIASPESGGVIVLSPNILSPRINSTESYIVEVLSPHILGGEHHSHENERTEFGGLVRILGPPGAHESHHHHDTHESHDHNSHDSHNHESHGSHDSHAGHEQKSPTSNNQDSHTSNEDHGTSGSLNIHPMI</sequence>
<evidence type="ECO:0000256" key="1">
    <source>
        <dbReference type="SAM" id="MobiDB-lite"/>
    </source>
</evidence>
<dbReference type="Proteomes" id="UP001201812">
    <property type="component" value="Unassembled WGS sequence"/>
</dbReference>
<feature type="compositionally biased region" description="Basic and acidic residues" evidence="1">
    <location>
        <begin position="714"/>
        <end position="744"/>
    </location>
</feature>
<keyword evidence="3" id="KW-1185">Reference proteome</keyword>
<evidence type="ECO:0000313" key="3">
    <source>
        <dbReference type="Proteomes" id="UP001201812"/>
    </source>
</evidence>
<comment type="caution">
    <text evidence="2">The sequence shown here is derived from an EMBL/GenBank/DDBJ whole genome shotgun (WGS) entry which is preliminary data.</text>
</comment>
<reference evidence="2" key="1">
    <citation type="submission" date="2022-01" db="EMBL/GenBank/DDBJ databases">
        <title>Genome Sequence Resource for Two Populations of Ditylenchus destructor, the Migratory Endoparasitic Phytonematode.</title>
        <authorList>
            <person name="Zhang H."/>
            <person name="Lin R."/>
            <person name="Xie B."/>
        </authorList>
    </citation>
    <scope>NUCLEOTIDE SEQUENCE</scope>
    <source>
        <strain evidence="2">BazhouSP</strain>
    </source>
</reference>
<dbReference type="InterPro" id="IPR006954">
    <property type="entry name" value="Mlt-10-like"/>
</dbReference>
<feature type="region of interest" description="Disordered" evidence="1">
    <location>
        <begin position="698"/>
        <end position="772"/>
    </location>
</feature>
<dbReference type="EMBL" id="JAKKPZ010000013">
    <property type="protein sequence ID" value="KAI1714383.1"/>
    <property type="molecule type" value="Genomic_DNA"/>
</dbReference>
<dbReference type="Pfam" id="PF04870">
    <property type="entry name" value="Moulting_cycle"/>
    <property type="match status" value="1"/>
</dbReference>
<name>A0AAD4N2G5_9BILA</name>
<organism evidence="2 3">
    <name type="scientific">Ditylenchus destructor</name>
    <dbReference type="NCBI Taxonomy" id="166010"/>
    <lineage>
        <taxon>Eukaryota</taxon>
        <taxon>Metazoa</taxon>
        <taxon>Ecdysozoa</taxon>
        <taxon>Nematoda</taxon>
        <taxon>Chromadorea</taxon>
        <taxon>Rhabditida</taxon>
        <taxon>Tylenchina</taxon>
        <taxon>Tylenchomorpha</taxon>
        <taxon>Sphaerularioidea</taxon>
        <taxon>Anguinidae</taxon>
        <taxon>Anguininae</taxon>
        <taxon>Ditylenchus</taxon>
    </lineage>
</organism>
<protein>
    <submittedName>
        <fullName evidence="2">Moulting cycle domain-containing protein</fullName>
    </submittedName>
</protein>
<gene>
    <name evidence="2" type="ORF">DdX_08478</name>
</gene>
<accession>A0AAD4N2G5</accession>
<feature type="compositionally biased region" description="Polar residues" evidence="1">
    <location>
        <begin position="745"/>
        <end position="754"/>
    </location>
</feature>